<keyword evidence="2" id="KW-0808">Transferase</keyword>
<proteinExistence type="predicted"/>
<evidence type="ECO:0000256" key="1">
    <source>
        <dbReference type="ARBA" id="ARBA00012513"/>
    </source>
</evidence>
<evidence type="ECO:0000259" key="7">
    <source>
        <dbReference type="PROSITE" id="PS50011"/>
    </source>
</evidence>
<evidence type="ECO:0000256" key="4">
    <source>
        <dbReference type="ARBA" id="ARBA00022777"/>
    </source>
</evidence>
<dbReference type="Gene3D" id="3.30.200.20">
    <property type="entry name" value="Phosphorylase Kinase, domain 1"/>
    <property type="match status" value="1"/>
</dbReference>
<dbReference type="PROSITE" id="PS50011">
    <property type="entry name" value="PROTEIN_KINASE_DOM"/>
    <property type="match status" value="1"/>
</dbReference>
<dbReference type="SUPFAM" id="SSF56112">
    <property type="entry name" value="Protein kinase-like (PK-like)"/>
    <property type="match status" value="1"/>
</dbReference>
<feature type="region of interest" description="Disordered" evidence="6">
    <location>
        <begin position="644"/>
        <end position="762"/>
    </location>
</feature>
<dbReference type="InterPro" id="IPR050660">
    <property type="entry name" value="NEK_Ser/Thr_kinase"/>
</dbReference>
<dbReference type="GO" id="GO:0005524">
    <property type="term" value="F:ATP binding"/>
    <property type="evidence" value="ECO:0007669"/>
    <property type="project" value="UniProtKB-KW"/>
</dbReference>
<reference evidence="8 9" key="1">
    <citation type="submission" date="2019-05" db="EMBL/GenBank/DDBJ databases">
        <title>The compact genome of Giardia muris reveals important steps in the evolution of intestinal protozoan parasites.</title>
        <authorList>
            <person name="Xu F."/>
            <person name="Jimenez-Gonzalez A."/>
            <person name="Einarsson E."/>
            <person name="Astvaldsson A."/>
            <person name="Peirasmaki D."/>
            <person name="Eckmann L."/>
            <person name="Andersson J.O."/>
            <person name="Svard S.G."/>
            <person name="Jerlstrom-Hultqvist J."/>
        </authorList>
    </citation>
    <scope>NUCLEOTIDE SEQUENCE [LARGE SCALE GENOMIC DNA]</scope>
    <source>
        <strain evidence="8 9">Roberts-Thomson</strain>
    </source>
</reference>
<keyword evidence="4 8" id="KW-0418">Kinase</keyword>
<dbReference type="GO" id="GO:0004674">
    <property type="term" value="F:protein serine/threonine kinase activity"/>
    <property type="evidence" value="ECO:0007669"/>
    <property type="project" value="UniProtKB-EC"/>
</dbReference>
<comment type="caution">
    <text evidence="8">The sequence shown here is derived from an EMBL/GenBank/DDBJ whole genome shotgun (WGS) entry which is preliminary data.</text>
</comment>
<dbReference type="EMBL" id="VDLU01000002">
    <property type="protein sequence ID" value="TNJ28543.1"/>
    <property type="molecule type" value="Genomic_DNA"/>
</dbReference>
<evidence type="ECO:0000256" key="5">
    <source>
        <dbReference type="ARBA" id="ARBA00022840"/>
    </source>
</evidence>
<keyword evidence="3" id="KW-0547">Nucleotide-binding</keyword>
<feature type="domain" description="Protein kinase" evidence="7">
    <location>
        <begin position="9"/>
        <end position="279"/>
    </location>
</feature>
<dbReference type="AlphaFoldDB" id="A0A4Z1T3J5"/>
<accession>A0A4Z1T3J5</accession>
<keyword evidence="5" id="KW-0067">ATP-binding</keyword>
<evidence type="ECO:0000256" key="3">
    <source>
        <dbReference type="ARBA" id="ARBA00022741"/>
    </source>
</evidence>
<feature type="compositionally biased region" description="Polar residues" evidence="6">
    <location>
        <begin position="704"/>
        <end position="726"/>
    </location>
</feature>
<evidence type="ECO:0000313" key="9">
    <source>
        <dbReference type="Proteomes" id="UP000315496"/>
    </source>
</evidence>
<dbReference type="PANTHER" id="PTHR43671:SF13">
    <property type="entry name" value="SERINE_THREONINE-PROTEIN KINASE NEK2"/>
    <property type="match status" value="1"/>
</dbReference>
<sequence length="762" mass="84778">MRSCLTEEYKVGRLLGVGAYGETRVIKNKVTSELGIAKELNLRTFDESIRTDLRDDISISIGYTSHCLIRYTKVFVDEQEDGVFYLVHDLLAKENLERFMTRYAKKNIPEKTIWTILKAIALALKELHSLQYDDGEYAIHGELKPTNVLIGYDGQVLVTDYGRLRRFKTKILTSTFTTSLPYYAPEVLQFKEQTRESDIWALGAIGYELCTGTKLIKDAYTVGMVANKIRELSNKGIQLALQSSHGRPSKALVTFISSLLVQNPSDRPELDTLLDTPELASASSSIQKMSDLTLKTKPESANLENVTGLIDLNSSNKEQIISTMLQSERPRAPPLKPLSRAASRSNSRPGSIRSKRSLVQSNLISSASRLGTQVGVYSESIGSQDLNWGTPGESVTLEKITERLRQHPAGPLGRRRGASTRSDSHLQDMLGTQSLNCARYENITCETVADHEDSMALTLQLLNAKEKQFGTEENRQSHTFRPSRPASTRVQQFIELMPQELRSTISARTSSRIDQHELEELVKSNRERMSILDSFYKSESGISAFITRQELKESGVEPKENETIISPYRTSIGGDSISSVIEPLTPSKRRSVGHKYEASPATTRSTKFPPDNLIENGSAIIERKGEKNIGLSLKEKPSRLTIRARSKVRRGGHNLLTPHLTLSTSTLPPHSTQSTVSIGPSTPALLNEAPFDPFQTPPPVGSSPRETFSQPYTTSITQSGRVMNSVPSPPTFNPQGHPTHPRESYHGTRTPRTPSFDEKKHT</sequence>
<evidence type="ECO:0000313" key="8">
    <source>
        <dbReference type="EMBL" id="TNJ28543.1"/>
    </source>
</evidence>
<dbReference type="PANTHER" id="PTHR43671">
    <property type="entry name" value="SERINE/THREONINE-PROTEIN KINASE NEK"/>
    <property type="match status" value="1"/>
</dbReference>
<dbReference type="Proteomes" id="UP000315496">
    <property type="component" value="Chromosome 2"/>
</dbReference>
<dbReference type="InterPro" id="IPR011009">
    <property type="entry name" value="Kinase-like_dom_sf"/>
</dbReference>
<organism evidence="8 9">
    <name type="scientific">Giardia muris</name>
    <dbReference type="NCBI Taxonomy" id="5742"/>
    <lineage>
        <taxon>Eukaryota</taxon>
        <taxon>Metamonada</taxon>
        <taxon>Diplomonadida</taxon>
        <taxon>Hexamitidae</taxon>
        <taxon>Giardiinae</taxon>
        <taxon>Giardia</taxon>
    </lineage>
</organism>
<feature type="region of interest" description="Disordered" evidence="6">
    <location>
        <begin position="325"/>
        <end position="357"/>
    </location>
</feature>
<dbReference type="Gene3D" id="1.10.510.10">
    <property type="entry name" value="Transferase(Phosphotransferase) domain 1"/>
    <property type="match status" value="1"/>
</dbReference>
<dbReference type="VEuPathDB" id="GiardiaDB:GMRT_11929"/>
<dbReference type="InterPro" id="IPR000719">
    <property type="entry name" value="Prot_kinase_dom"/>
</dbReference>
<evidence type="ECO:0000256" key="6">
    <source>
        <dbReference type="SAM" id="MobiDB-lite"/>
    </source>
</evidence>
<evidence type="ECO:0000256" key="2">
    <source>
        <dbReference type="ARBA" id="ARBA00022679"/>
    </source>
</evidence>
<feature type="region of interest" description="Disordered" evidence="6">
    <location>
        <begin position="588"/>
        <end position="613"/>
    </location>
</feature>
<protein>
    <recommendedName>
        <fullName evidence="1">non-specific serine/threonine protein kinase</fullName>
        <ecNumber evidence="1">2.7.11.1</ecNumber>
    </recommendedName>
</protein>
<feature type="compositionally biased region" description="Low complexity" evidence="6">
    <location>
        <begin position="655"/>
        <end position="672"/>
    </location>
</feature>
<dbReference type="Pfam" id="PF00069">
    <property type="entry name" value="Pkinase"/>
    <property type="match status" value="1"/>
</dbReference>
<gene>
    <name evidence="8" type="ORF">GMRT_11929</name>
</gene>
<name>A0A4Z1T3J5_GIAMU</name>
<dbReference type="EC" id="2.7.11.1" evidence="1"/>
<dbReference type="OrthoDB" id="4062651at2759"/>
<keyword evidence="9" id="KW-1185">Reference proteome</keyword>